<name>A0ABP7ALM9_9ACTN</name>
<dbReference type="Proteomes" id="UP001501490">
    <property type="component" value="Unassembled WGS sequence"/>
</dbReference>
<reference evidence="2" key="1">
    <citation type="journal article" date="2019" name="Int. J. Syst. Evol. Microbiol.">
        <title>The Global Catalogue of Microorganisms (GCM) 10K type strain sequencing project: providing services to taxonomists for standard genome sequencing and annotation.</title>
        <authorList>
            <consortium name="The Broad Institute Genomics Platform"/>
            <consortium name="The Broad Institute Genome Sequencing Center for Infectious Disease"/>
            <person name="Wu L."/>
            <person name="Ma J."/>
        </authorList>
    </citation>
    <scope>NUCLEOTIDE SEQUENCE [LARGE SCALE GENOMIC DNA]</scope>
    <source>
        <strain evidence="2">JCM 16929</strain>
    </source>
</reference>
<keyword evidence="2" id="KW-1185">Reference proteome</keyword>
<accession>A0ABP7ALM9</accession>
<comment type="caution">
    <text evidence="1">The sequence shown here is derived from an EMBL/GenBank/DDBJ whole genome shotgun (WGS) entry which is preliminary data.</text>
</comment>
<protein>
    <submittedName>
        <fullName evidence="1">Uncharacterized protein</fullName>
    </submittedName>
</protein>
<organism evidence="1 2">
    <name type="scientific">Microlunatus ginsengisoli</name>
    <dbReference type="NCBI Taxonomy" id="363863"/>
    <lineage>
        <taxon>Bacteria</taxon>
        <taxon>Bacillati</taxon>
        <taxon>Actinomycetota</taxon>
        <taxon>Actinomycetes</taxon>
        <taxon>Propionibacteriales</taxon>
        <taxon>Propionibacteriaceae</taxon>
        <taxon>Microlunatus</taxon>
    </lineage>
</organism>
<dbReference type="EMBL" id="BAABAB010000036">
    <property type="protein sequence ID" value="GAA3634853.1"/>
    <property type="molecule type" value="Genomic_DNA"/>
</dbReference>
<evidence type="ECO:0000313" key="1">
    <source>
        <dbReference type="EMBL" id="GAA3634853.1"/>
    </source>
</evidence>
<evidence type="ECO:0000313" key="2">
    <source>
        <dbReference type="Proteomes" id="UP001501490"/>
    </source>
</evidence>
<proteinExistence type="predicted"/>
<dbReference type="RefSeq" id="WP_344808233.1">
    <property type="nucleotide sequence ID" value="NZ_BAABAB010000036.1"/>
</dbReference>
<gene>
    <name evidence="1" type="ORF">GCM10022236_41810</name>
</gene>
<sequence length="108" mass="11470">MVDYWVQRGPFRSGPGDLLEPADGWSATLDEHTGSRTVANAGGDVALTGWFDPARDADWVNTVRDTGELVVLTGRVAPEGGTITAESLQAAVDSDDVARGTITRITIR</sequence>